<reference evidence="1 2" key="1">
    <citation type="submission" date="2016-08" db="EMBL/GenBank/DDBJ databases">
        <title>Draft genome sequence of Candidatus Piscirickettsia litoralis, from seawater.</title>
        <authorList>
            <person name="Wan X."/>
            <person name="Lee A.J."/>
            <person name="Hou S."/>
            <person name="Donachie S.P."/>
        </authorList>
    </citation>
    <scope>NUCLEOTIDE SEQUENCE [LARGE SCALE GENOMIC DNA]</scope>
    <source>
        <strain evidence="1 2">Y2</strain>
    </source>
</reference>
<name>A0ABX2ZZL0_9GAMM</name>
<dbReference type="Proteomes" id="UP000094329">
    <property type="component" value="Unassembled WGS sequence"/>
</dbReference>
<dbReference type="RefSeq" id="WP_069311841.1">
    <property type="nucleotide sequence ID" value="NZ_MDTU01000001.1"/>
</dbReference>
<evidence type="ECO:0008006" key="3">
    <source>
        <dbReference type="Google" id="ProtNLM"/>
    </source>
</evidence>
<protein>
    <recommendedName>
        <fullName evidence="3">N-formylglutamate amidohydrolase</fullName>
    </recommendedName>
</protein>
<dbReference type="EMBL" id="MDTU01000001">
    <property type="protein sequence ID" value="ODN42042.1"/>
    <property type="molecule type" value="Genomic_DNA"/>
</dbReference>
<sequence length="257" mass="29934">MHNQWPHPVDSISLNIPDIKVDLLHYQIPNPTQPHQPLFINLHDNEKTSVYAALNCIQQQNSGRLFEISHEKNRLISVLIDNQPCRFDPNRIFTDIGIENTLKDQKCFSKKNQFILSQYAQSIIHQIYTHSFPLLIALHNNEDNLESESKENYSILSYFPNGDESANTEDLYQNPAHCPDDFFITTKKPLFDYLRLKKFNTVLHKNQGVNDGSLSYYCSTQNIPYINVEAQHGHQQQQQHMIHTLFTYLKTAGYLFN</sequence>
<evidence type="ECO:0000313" key="2">
    <source>
        <dbReference type="Proteomes" id="UP000094329"/>
    </source>
</evidence>
<proteinExistence type="predicted"/>
<keyword evidence="2" id="KW-1185">Reference proteome</keyword>
<evidence type="ECO:0000313" key="1">
    <source>
        <dbReference type="EMBL" id="ODN42042.1"/>
    </source>
</evidence>
<gene>
    <name evidence="1" type="ORF">BGC07_02570</name>
</gene>
<accession>A0ABX2ZZL0</accession>
<comment type="caution">
    <text evidence="1">The sequence shown here is derived from an EMBL/GenBank/DDBJ whole genome shotgun (WGS) entry which is preliminary data.</text>
</comment>
<organism evidence="1 2">
    <name type="scientific">Piscirickettsia litoralis</name>
    <dbReference type="NCBI Taxonomy" id="1891921"/>
    <lineage>
        <taxon>Bacteria</taxon>
        <taxon>Pseudomonadati</taxon>
        <taxon>Pseudomonadota</taxon>
        <taxon>Gammaproteobacteria</taxon>
        <taxon>Thiotrichales</taxon>
        <taxon>Piscirickettsiaceae</taxon>
        <taxon>Piscirickettsia</taxon>
    </lineage>
</organism>